<dbReference type="Proteomes" id="UP001172738">
    <property type="component" value="Unassembled WGS sequence"/>
</dbReference>
<dbReference type="EMBL" id="JAUHPV010000002">
    <property type="protein sequence ID" value="MDN4472266.1"/>
    <property type="molecule type" value="Genomic_DNA"/>
</dbReference>
<dbReference type="RefSeq" id="WP_301126683.1">
    <property type="nucleotide sequence ID" value="NZ_JAUHPV010000002.1"/>
</dbReference>
<evidence type="ECO:0000313" key="3">
    <source>
        <dbReference type="Proteomes" id="UP001172738"/>
    </source>
</evidence>
<gene>
    <name evidence="2" type="ORF">QQX04_04580</name>
</gene>
<evidence type="ECO:0008006" key="4">
    <source>
        <dbReference type="Google" id="ProtNLM"/>
    </source>
</evidence>
<keyword evidence="1" id="KW-1133">Transmembrane helix</keyword>
<feature type="transmembrane region" description="Helical" evidence="1">
    <location>
        <begin position="35"/>
        <end position="51"/>
    </location>
</feature>
<feature type="transmembrane region" description="Helical" evidence="1">
    <location>
        <begin position="12"/>
        <end position="29"/>
    </location>
</feature>
<keyword evidence="1" id="KW-0812">Transmembrane</keyword>
<organism evidence="2 3">
    <name type="scientific">Demequina zhanjiangensis</name>
    <dbReference type="NCBI Taxonomy" id="3051659"/>
    <lineage>
        <taxon>Bacteria</taxon>
        <taxon>Bacillati</taxon>
        <taxon>Actinomycetota</taxon>
        <taxon>Actinomycetes</taxon>
        <taxon>Micrococcales</taxon>
        <taxon>Demequinaceae</taxon>
        <taxon>Demequina</taxon>
    </lineage>
</organism>
<accession>A0ABT8FZF2</accession>
<evidence type="ECO:0000256" key="1">
    <source>
        <dbReference type="SAM" id="Phobius"/>
    </source>
</evidence>
<comment type="caution">
    <text evidence="2">The sequence shown here is derived from an EMBL/GenBank/DDBJ whole genome shotgun (WGS) entry which is preliminary data.</text>
</comment>
<evidence type="ECO:0000313" key="2">
    <source>
        <dbReference type="EMBL" id="MDN4472266.1"/>
    </source>
</evidence>
<sequence length="331" mass="36668">MGSPWRLRGTSGLIAGLLAAIVVVLMLFGGSGGRAVGILLGISAGIGWFAWEQISRWRHRRELAEFATTHGWEYRPRAFEYSGRFHEAPFGEGVNQRQEDVLTGTFSGARCATFTHCYEVKRTDWSAPAQDDLFGLPVSNGRRTRTEHHRYHVTLVELPVTLPRLDIVPEGIADRVAKALGGRDVDVESHEFNRRWRVLADDPRYAHAVLNPLMIDRLLRTDVEGLALRFEGSALMAWRSGPQGVESLASRLGALTGVARQIREHVVVDYGMPAWGSEAMRPFADTAPEWATTPGALTSGRWTGIDPDAEGTRRVGGDFDILKMDPRTRGL</sequence>
<keyword evidence="3" id="KW-1185">Reference proteome</keyword>
<proteinExistence type="predicted"/>
<reference evidence="2" key="1">
    <citation type="submission" date="2023-06" db="EMBL/GenBank/DDBJ databases">
        <title>SYSU T00b26.</title>
        <authorList>
            <person name="Gao L."/>
            <person name="Fang B.-Z."/>
            <person name="Li W.-J."/>
        </authorList>
    </citation>
    <scope>NUCLEOTIDE SEQUENCE</scope>
    <source>
        <strain evidence="2">SYSU T00b26</strain>
    </source>
</reference>
<name>A0ABT8FZF2_9MICO</name>
<keyword evidence="1" id="KW-0472">Membrane</keyword>
<protein>
    <recommendedName>
        <fullName evidence="4">DUF3137 domain-containing protein</fullName>
    </recommendedName>
</protein>